<dbReference type="AlphaFoldDB" id="A0A381VGK7"/>
<reference evidence="1" key="1">
    <citation type="submission" date="2018-05" db="EMBL/GenBank/DDBJ databases">
        <authorList>
            <person name="Lanie J.A."/>
            <person name="Ng W.-L."/>
            <person name="Kazmierczak K.M."/>
            <person name="Andrzejewski T.M."/>
            <person name="Davidsen T.M."/>
            <person name="Wayne K.J."/>
            <person name="Tettelin H."/>
            <person name="Glass J.I."/>
            <person name="Rusch D."/>
            <person name="Podicherti R."/>
            <person name="Tsui H.-C.T."/>
            <person name="Winkler M.E."/>
        </authorList>
    </citation>
    <scope>NUCLEOTIDE SEQUENCE</scope>
</reference>
<proteinExistence type="predicted"/>
<gene>
    <name evidence="1" type="ORF">METZ01_LOCUS92314</name>
</gene>
<sequence>MSKLRNIVRQVKPVQETYRVNHADKIQSLLSESQLEKDDLFKRENQKNFVSMAIAGKLVDKGGNPLPKVKKTDPLLVSIKNAKEKTDIPNASQKGGRFDTDPSFKLSDVQKTDDFGGVGGKGPSGAAWENIITKHFNELVGQPDHDKNANEAADKFPDYDEIGKTLAKNILPKIGKKPITQFGGGKSKSNLSSFWTSFGASDGTPKTDMYNAGYNISLKKKGGSQLASGGKDETIATFNAALEYLGKDNPNSPEINNIMKRIEGNFKNLSTKYSKTELEKIEADKEKQKELSPKNKKALTEYITTEKFHKELNQEIKKDLTFEKQPDFLKWYTYEAMSGYKKFAISKGKASVCLEFDADNGNVSKFIEITKGGKSKGLTDNPDVSSDVIGISKKVKVYAAWKSSGKNPYSTLRLALTNDYTTNDTIDTFQNIIRKEVLNDKIANAFLKEEITQLDEFKIIGRTFAKLKKFGKGAMTWLKNLIGKIMKKVKASLEKIKKLGAKMFQTLFKFLGIELKDVKESVPNDIWGFVYGTAN</sequence>
<accession>A0A381VGK7</accession>
<dbReference type="EMBL" id="UINC01008778">
    <property type="protein sequence ID" value="SVA39460.1"/>
    <property type="molecule type" value="Genomic_DNA"/>
</dbReference>
<organism evidence="1">
    <name type="scientific">marine metagenome</name>
    <dbReference type="NCBI Taxonomy" id="408172"/>
    <lineage>
        <taxon>unclassified sequences</taxon>
        <taxon>metagenomes</taxon>
        <taxon>ecological metagenomes</taxon>
    </lineage>
</organism>
<name>A0A381VGK7_9ZZZZ</name>
<protein>
    <submittedName>
        <fullName evidence="1">Uncharacterized protein</fullName>
    </submittedName>
</protein>
<evidence type="ECO:0000313" key="1">
    <source>
        <dbReference type="EMBL" id="SVA39460.1"/>
    </source>
</evidence>